<dbReference type="GO" id="GO:0005886">
    <property type="term" value="C:plasma membrane"/>
    <property type="evidence" value="ECO:0007669"/>
    <property type="project" value="TreeGrafter"/>
</dbReference>
<proteinExistence type="predicted"/>
<dbReference type="Pfam" id="PF02298">
    <property type="entry name" value="Cu_bind_like"/>
    <property type="match status" value="1"/>
</dbReference>
<reference evidence="7" key="1">
    <citation type="submission" date="2015-07" db="EMBL/GenBank/DDBJ databases">
        <title>Transcriptome Assembly of Anthurium amnicola.</title>
        <authorList>
            <person name="Suzuki J."/>
        </authorList>
    </citation>
    <scope>NUCLEOTIDE SEQUENCE</scope>
</reference>
<dbReference type="PROSITE" id="PS51485">
    <property type="entry name" value="PHYTOCYANIN"/>
    <property type="match status" value="1"/>
</dbReference>
<dbReference type="Gene3D" id="2.60.40.420">
    <property type="entry name" value="Cupredoxins - blue copper proteins"/>
    <property type="match status" value="1"/>
</dbReference>
<feature type="transmembrane region" description="Helical" evidence="4">
    <location>
        <begin position="29"/>
        <end position="52"/>
    </location>
</feature>
<feature type="compositionally biased region" description="Pro residues" evidence="3">
    <location>
        <begin position="193"/>
        <end position="202"/>
    </location>
</feature>
<evidence type="ECO:0000256" key="4">
    <source>
        <dbReference type="SAM" id="Phobius"/>
    </source>
</evidence>
<keyword evidence="4" id="KW-1133">Transmembrane helix</keyword>
<keyword evidence="4" id="KW-0472">Membrane</keyword>
<name>A0A1D1ZHB7_9ARAE</name>
<evidence type="ECO:0000256" key="3">
    <source>
        <dbReference type="SAM" id="MobiDB-lite"/>
    </source>
</evidence>
<dbReference type="PANTHER" id="PTHR33021:SF496">
    <property type="entry name" value="OS08G0482700 PROTEIN"/>
    <property type="match status" value="1"/>
</dbReference>
<dbReference type="GO" id="GO:0009055">
    <property type="term" value="F:electron transfer activity"/>
    <property type="evidence" value="ECO:0007669"/>
    <property type="project" value="InterPro"/>
</dbReference>
<sequence length="227" mass="23091">EREREREFLQGQPVEHRERKSFPAQERKTTMAAAAAASSVALLVVLVVYAAAGAFAATSHIVGDNQSWDIPSSASYYNDWASKQTFAVGDTLVFNFATGAHDVVQVTKSSYDGCTKQDPLATYATGPATVTLNTSGVQYFICAVGAHCSAGNQKMTLTVSAASSPTTPSSAPPPTSGAPTTPGTANPPSSSTTPPPPPPASAAPPAGLLNAAIATVALTASAAALLL</sequence>
<feature type="region of interest" description="Disordered" evidence="3">
    <location>
        <begin position="160"/>
        <end position="205"/>
    </location>
</feature>
<organism evidence="7">
    <name type="scientific">Anthurium amnicola</name>
    <dbReference type="NCBI Taxonomy" id="1678845"/>
    <lineage>
        <taxon>Eukaryota</taxon>
        <taxon>Viridiplantae</taxon>
        <taxon>Streptophyta</taxon>
        <taxon>Embryophyta</taxon>
        <taxon>Tracheophyta</taxon>
        <taxon>Spermatophyta</taxon>
        <taxon>Magnoliopsida</taxon>
        <taxon>Liliopsida</taxon>
        <taxon>Araceae</taxon>
        <taxon>Pothoideae</taxon>
        <taxon>Potheae</taxon>
        <taxon>Anthurium</taxon>
    </lineage>
</organism>
<feature type="region of interest" description="Disordered" evidence="3">
    <location>
        <begin position="1"/>
        <end position="25"/>
    </location>
</feature>
<gene>
    <name evidence="7" type="primary">UMEC_1</name>
    <name evidence="6" type="synonym">UMEC_2</name>
    <name evidence="6" type="ORF">g.81071</name>
    <name evidence="7" type="ORF">g.81073</name>
</gene>
<dbReference type="PANTHER" id="PTHR33021">
    <property type="entry name" value="BLUE COPPER PROTEIN"/>
    <property type="match status" value="1"/>
</dbReference>
<dbReference type="AlphaFoldDB" id="A0A1D1ZHB7"/>
<accession>A0A1D1ZHB7</accession>
<keyword evidence="2" id="KW-0325">Glycoprotein</keyword>
<evidence type="ECO:0000313" key="6">
    <source>
        <dbReference type="EMBL" id="JAT49656.1"/>
    </source>
</evidence>
<evidence type="ECO:0000256" key="1">
    <source>
        <dbReference type="ARBA" id="ARBA00023157"/>
    </source>
</evidence>
<keyword evidence="4" id="KW-0812">Transmembrane</keyword>
<dbReference type="FunFam" id="2.60.40.420:FF:000034">
    <property type="entry name" value="Cupredoxin superfamily protein"/>
    <property type="match status" value="1"/>
</dbReference>
<feature type="compositionally biased region" description="Low complexity" evidence="3">
    <location>
        <begin position="160"/>
        <end position="169"/>
    </location>
</feature>
<evidence type="ECO:0000259" key="5">
    <source>
        <dbReference type="PROSITE" id="PS51485"/>
    </source>
</evidence>
<dbReference type="InterPro" id="IPR008972">
    <property type="entry name" value="Cupredoxin"/>
</dbReference>
<feature type="compositionally biased region" description="Low complexity" evidence="3">
    <location>
        <begin position="177"/>
        <end position="192"/>
    </location>
</feature>
<feature type="domain" description="Phytocyanin" evidence="5">
    <location>
        <begin position="58"/>
        <end position="161"/>
    </location>
</feature>
<evidence type="ECO:0000313" key="7">
    <source>
        <dbReference type="EMBL" id="JAT66382.1"/>
    </source>
</evidence>
<keyword evidence="1" id="KW-1015">Disulfide bond</keyword>
<dbReference type="InterPro" id="IPR039391">
    <property type="entry name" value="Phytocyanin-like"/>
</dbReference>
<dbReference type="CDD" id="cd13920">
    <property type="entry name" value="Stellacyanin"/>
    <property type="match status" value="1"/>
</dbReference>
<dbReference type="EMBL" id="GDJX01001554">
    <property type="protein sequence ID" value="JAT66382.1"/>
    <property type="molecule type" value="Transcribed_RNA"/>
</dbReference>
<feature type="non-terminal residue" evidence="7">
    <location>
        <position position="1"/>
    </location>
</feature>
<protein>
    <submittedName>
        <fullName evidence="7">Umecyanin</fullName>
    </submittedName>
</protein>
<evidence type="ECO:0000256" key="2">
    <source>
        <dbReference type="ARBA" id="ARBA00023180"/>
    </source>
</evidence>
<dbReference type="EMBL" id="GDJX01018280">
    <property type="protein sequence ID" value="JAT49656.1"/>
    <property type="molecule type" value="Transcribed_RNA"/>
</dbReference>
<dbReference type="SUPFAM" id="SSF49503">
    <property type="entry name" value="Cupredoxins"/>
    <property type="match status" value="1"/>
</dbReference>
<dbReference type="InterPro" id="IPR003245">
    <property type="entry name" value="Phytocyanin_dom"/>
</dbReference>